<dbReference type="InterPro" id="IPR039042">
    <property type="entry name" value="Alg13-like"/>
</dbReference>
<protein>
    <recommendedName>
        <fullName evidence="5 12">UDP-N-acetylglucosamine transferase subunit ALG13</fullName>
        <ecNumber evidence="4 12">2.4.1.141</ecNumber>
    </recommendedName>
    <alternativeName>
        <fullName evidence="10 12">Asparagine-linked glycosylation protein 13</fullName>
    </alternativeName>
</protein>
<evidence type="ECO:0000256" key="4">
    <source>
        <dbReference type="ARBA" id="ARBA00012614"/>
    </source>
</evidence>
<evidence type="ECO:0000256" key="2">
    <source>
        <dbReference type="ARBA" id="ARBA00006962"/>
    </source>
</evidence>
<dbReference type="PANTHER" id="PTHR12867">
    <property type="entry name" value="GLYCOSYL TRANSFERASE-RELATED"/>
    <property type="match status" value="1"/>
</dbReference>
<proteinExistence type="inferred from homology"/>
<evidence type="ECO:0000256" key="11">
    <source>
        <dbReference type="ARBA" id="ARBA00048184"/>
    </source>
</evidence>
<evidence type="ECO:0000256" key="8">
    <source>
        <dbReference type="ARBA" id="ARBA00022824"/>
    </source>
</evidence>
<evidence type="ECO:0000256" key="3">
    <source>
        <dbReference type="ARBA" id="ARBA00011198"/>
    </source>
</evidence>
<dbReference type="PANTHER" id="PTHR12867:SF6">
    <property type="entry name" value="N-ACETYLGLUCOSAMINYLDIPHOSPHODOLICHOL N-ACETYLGLUCOSAMINYLTRANSFERASE"/>
    <property type="match status" value="1"/>
</dbReference>
<evidence type="ECO:0000256" key="1">
    <source>
        <dbReference type="ARBA" id="ARBA00004240"/>
    </source>
</evidence>
<dbReference type="GO" id="GO:0005783">
    <property type="term" value="C:endoplasmic reticulum"/>
    <property type="evidence" value="ECO:0007669"/>
    <property type="project" value="UniProtKB-SubCell"/>
</dbReference>
<evidence type="ECO:0000256" key="10">
    <source>
        <dbReference type="ARBA" id="ARBA00032061"/>
    </source>
</evidence>
<accession>A0A194X602</accession>
<dbReference type="InParanoid" id="A0A194X602"/>
<comment type="function">
    <text evidence="9 12">Involved in protein N-glycosylation. Essential for the second step of the dolichol-linked oligosaccharide pathway.</text>
</comment>
<feature type="domain" description="Glycosyl transferase family 28 C-terminal" evidence="13">
    <location>
        <begin position="4"/>
        <end position="141"/>
    </location>
</feature>
<evidence type="ECO:0000256" key="5">
    <source>
        <dbReference type="ARBA" id="ARBA00017468"/>
    </source>
</evidence>
<comment type="catalytic activity">
    <reaction evidence="11">
        <text>an N-acetyl-alpha-D-glucosaminyl-diphospho-di-trans,poly-cis-dolichol + UDP-N-acetyl-alpha-D-glucosamine = an N,N'-diacetylchitobiosyl-diphospho-di-trans,poly-cis-dolichol + UDP + H(+)</text>
        <dbReference type="Rhea" id="RHEA:23380"/>
        <dbReference type="Rhea" id="RHEA-COMP:19507"/>
        <dbReference type="Rhea" id="RHEA-COMP:19510"/>
        <dbReference type="ChEBI" id="CHEBI:15378"/>
        <dbReference type="ChEBI" id="CHEBI:57269"/>
        <dbReference type="ChEBI" id="CHEBI:57705"/>
        <dbReference type="ChEBI" id="CHEBI:58223"/>
        <dbReference type="ChEBI" id="CHEBI:58427"/>
        <dbReference type="EC" id="2.4.1.141"/>
    </reaction>
</comment>
<dbReference type="STRING" id="149040.A0A194X602"/>
<dbReference type="EMBL" id="KQ947417">
    <property type="protein sequence ID" value="KUJ15615.1"/>
    <property type="molecule type" value="Genomic_DNA"/>
</dbReference>
<comment type="subcellular location">
    <subcellularLocation>
        <location evidence="1 12">Endoplasmic reticulum</location>
    </subcellularLocation>
</comment>
<dbReference type="RefSeq" id="XP_018069970.1">
    <property type="nucleotide sequence ID" value="XM_018209394.1"/>
</dbReference>
<dbReference type="InterPro" id="IPR007235">
    <property type="entry name" value="Glyco_trans_28_C"/>
</dbReference>
<keyword evidence="6 12" id="KW-0328">Glycosyltransferase</keyword>
<dbReference type="Pfam" id="PF04101">
    <property type="entry name" value="Glyco_tran_28_C"/>
    <property type="match status" value="1"/>
</dbReference>
<evidence type="ECO:0000256" key="9">
    <source>
        <dbReference type="ARBA" id="ARBA00024804"/>
    </source>
</evidence>
<dbReference type="GeneID" id="28819120"/>
<dbReference type="Gene3D" id="3.40.50.2000">
    <property type="entry name" value="Glycogen Phosphorylase B"/>
    <property type="match status" value="1"/>
</dbReference>
<sequence length="145" mass="15803">MSKVCFVTTGATAEFSELIAAVLDPQCLQLLKKEGFTTLNIQCGETFKNVESMKPADTQGLAIHAFDFKPDLHRDMRECQALEGPGCSRKQGLIILHAGAGTVMDAMRLGLNMIVVPNPSLLDNHQDELAEELHMQNYATAASVQ</sequence>
<name>A0A194X602_MOLSC</name>
<keyword evidence="8 12" id="KW-0256">Endoplasmic reticulum</keyword>
<evidence type="ECO:0000313" key="14">
    <source>
        <dbReference type="EMBL" id="KUJ15615.1"/>
    </source>
</evidence>
<evidence type="ECO:0000313" key="15">
    <source>
        <dbReference type="Proteomes" id="UP000070700"/>
    </source>
</evidence>
<dbReference type="Proteomes" id="UP000070700">
    <property type="component" value="Unassembled WGS sequence"/>
</dbReference>
<dbReference type="SUPFAM" id="SSF53756">
    <property type="entry name" value="UDP-Glycosyltransferase/glycogen phosphorylase"/>
    <property type="match status" value="1"/>
</dbReference>
<keyword evidence="15" id="KW-1185">Reference proteome</keyword>
<comment type="subunit">
    <text evidence="3 12">Heterodimer with ALG14 to form a functional enzyme.</text>
</comment>
<evidence type="ECO:0000259" key="13">
    <source>
        <dbReference type="Pfam" id="PF04101"/>
    </source>
</evidence>
<dbReference type="KEGG" id="psco:LY89DRAFT_586905"/>
<dbReference type="OrthoDB" id="20273at2759"/>
<comment type="similarity">
    <text evidence="2 12">Belongs to the glycosyltransferase 28 family.</text>
</comment>
<gene>
    <name evidence="12" type="primary">ALG13</name>
    <name evidence="14" type="ORF">LY89DRAFT_586905</name>
</gene>
<dbReference type="GO" id="GO:0004577">
    <property type="term" value="F:N-acetylglucosaminyldiphosphodolichol N-acetylglucosaminyltransferase activity"/>
    <property type="evidence" value="ECO:0007669"/>
    <property type="project" value="UniProtKB-EC"/>
</dbReference>
<dbReference type="GO" id="GO:0006488">
    <property type="term" value="P:dolichol-linked oligosaccharide biosynthetic process"/>
    <property type="evidence" value="ECO:0007669"/>
    <property type="project" value="InterPro"/>
</dbReference>
<keyword evidence="7 12" id="KW-0808">Transferase</keyword>
<dbReference type="FunCoup" id="A0A194X602">
    <property type="interactions" value="349"/>
</dbReference>
<evidence type="ECO:0000256" key="7">
    <source>
        <dbReference type="ARBA" id="ARBA00022679"/>
    </source>
</evidence>
<dbReference type="EC" id="2.4.1.141" evidence="4 12"/>
<organism evidence="14 15">
    <name type="scientific">Mollisia scopiformis</name>
    <name type="common">Conifer needle endophyte fungus</name>
    <name type="synonym">Phialocephala scopiformis</name>
    <dbReference type="NCBI Taxonomy" id="149040"/>
    <lineage>
        <taxon>Eukaryota</taxon>
        <taxon>Fungi</taxon>
        <taxon>Dikarya</taxon>
        <taxon>Ascomycota</taxon>
        <taxon>Pezizomycotina</taxon>
        <taxon>Leotiomycetes</taxon>
        <taxon>Helotiales</taxon>
        <taxon>Mollisiaceae</taxon>
        <taxon>Mollisia</taxon>
    </lineage>
</organism>
<reference evidence="14 15" key="1">
    <citation type="submission" date="2015-10" db="EMBL/GenBank/DDBJ databases">
        <title>Full genome of DAOMC 229536 Phialocephala scopiformis, a fungal endophyte of spruce producing the potent anti-insectan compound rugulosin.</title>
        <authorList>
            <consortium name="DOE Joint Genome Institute"/>
            <person name="Walker A.K."/>
            <person name="Frasz S.L."/>
            <person name="Seifert K.A."/>
            <person name="Miller J.D."/>
            <person name="Mondo S.J."/>
            <person name="Labutti K."/>
            <person name="Lipzen A."/>
            <person name="Dockter R."/>
            <person name="Kennedy M."/>
            <person name="Grigoriev I.V."/>
            <person name="Spatafora J.W."/>
        </authorList>
    </citation>
    <scope>NUCLEOTIDE SEQUENCE [LARGE SCALE GENOMIC DNA]</scope>
    <source>
        <strain evidence="14 15">CBS 120377</strain>
    </source>
</reference>
<evidence type="ECO:0000256" key="12">
    <source>
        <dbReference type="RuleBase" id="RU362128"/>
    </source>
</evidence>
<evidence type="ECO:0000256" key="6">
    <source>
        <dbReference type="ARBA" id="ARBA00022676"/>
    </source>
</evidence>
<dbReference type="AlphaFoldDB" id="A0A194X602"/>